<dbReference type="Pfam" id="PF05135">
    <property type="entry name" value="Phage_connect_1"/>
    <property type="match status" value="1"/>
</dbReference>
<dbReference type="NCBIfam" id="TIGR01560">
    <property type="entry name" value="put_DNA_pack"/>
    <property type="match status" value="1"/>
</dbReference>
<name>A0A0R2A923_9LACO</name>
<dbReference type="AlphaFoldDB" id="A0A0R2A923"/>
<accession>A0A0R2A923</accession>
<dbReference type="Proteomes" id="UP000051733">
    <property type="component" value="Unassembled WGS sequence"/>
</dbReference>
<keyword evidence="2" id="KW-1185">Reference proteome</keyword>
<evidence type="ECO:0008006" key="3">
    <source>
        <dbReference type="Google" id="ProtNLM"/>
    </source>
</evidence>
<dbReference type="InterPro" id="IPR006450">
    <property type="entry name" value="Phage_HK97_gp6-like"/>
</dbReference>
<reference evidence="1 2" key="1">
    <citation type="journal article" date="2015" name="Genome Announc.">
        <title>Expanding the biotechnology potential of lactobacilli through comparative genomics of 213 strains and associated genera.</title>
        <authorList>
            <person name="Sun Z."/>
            <person name="Harris H.M."/>
            <person name="McCann A."/>
            <person name="Guo C."/>
            <person name="Argimon S."/>
            <person name="Zhang W."/>
            <person name="Yang X."/>
            <person name="Jeffery I.B."/>
            <person name="Cooney J.C."/>
            <person name="Kagawa T.F."/>
            <person name="Liu W."/>
            <person name="Song Y."/>
            <person name="Salvetti E."/>
            <person name="Wrobel A."/>
            <person name="Rasinkangas P."/>
            <person name="Parkhill J."/>
            <person name="Rea M.C."/>
            <person name="O'Sullivan O."/>
            <person name="Ritari J."/>
            <person name="Douillard F.P."/>
            <person name="Paul Ross R."/>
            <person name="Yang R."/>
            <person name="Briner A.E."/>
            <person name="Felis G.E."/>
            <person name="de Vos W.M."/>
            <person name="Barrangou R."/>
            <person name="Klaenhammer T.R."/>
            <person name="Caufield P.W."/>
            <person name="Cui Y."/>
            <person name="Zhang H."/>
            <person name="O'Toole P.W."/>
        </authorList>
    </citation>
    <scope>NUCLEOTIDE SEQUENCE [LARGE SCALE GENOMIC DNA]</scope>
    <source>
        <strain evidence="1 2">DSM 20634</strain>
    </source>
</reference>
<organism evidence="1 2">
    <name type="scientific">Paucilactobacillus vaccinostercus DSM 20634</name>
    <dbReference type="NCBI Taxonomy" id="1423813"/>
    <lineage>
        <taxon>Bacteria</taxon>
        <taxon>Bacillati</taxon>
        <taxon>Bacillota</taxon>
        <taxon>Bacilli</taxon>
        <taxon>Lactobacillales</taxon>
        <taxon>Lactobacillaceae</taxon>
        <taxon>Paucilactobacillus</taxon>
    </lineage>
</organism>
<protein>
    <recommendedName>
        <fullName evidence="3">Phage gp6-like head-tail connector protein</fullName>
    </recommendedName>
</protein>
<evidence type="ECO:0000313" key="2">
    <source>
        <dbReference type="Proteomes" id="UP000051733"/>
    </source>
</evidence>
<sequence length="102" mass="11633">MQAYLNLDSDEDADVLQSLIDVAETDIQGSIDDNIELEKYREYKLFNQAVKTLVDFTYYNRGNLGEQKIAYPPSYQYMINGIRWKIRGAYSANSSSATTQSS</sequence>
<proteinExistence type="predicted"/>
<comment type="caution">
    <text evidence="1">The sequence shown here is derived from an EMBL/GenBank/DDBJ whole genome shotgun (WGS) entry which is preliminary data.</text>
</comment>
<dbReference type="PATRIC" id="fig|1423813.3.peg.852"/>
<dbReference type="CDD" id="cd08054">
    <property type="entry name" value="gp6"/>
    <property type="match status" value="1"/>
</dbReference>
<evidence type="ECO:0000313" key="1">
    <source>
        <dbReference type="EMBL" id="KRM62100.1"/>
    </source>
</evidence>
<dbReference type="Gene3D" id="1.10.3230.30">
    <property type="entry name" value="Phage gp6-like head-tail connector protein"/>
    <property type="match status" value="1"/>
</dbReference>
<dbReference type="EMBL" id="AYYY01000011">
    <property type="protein sequence ID" value="KRM62100.1"/>
    <property type="molecule type" value="Genomic_DNA"/>
</dbReference>
<dbReference type="InterPro" id="IPR021146">
    <property type="entry name" value="Phage_gp6-like_head-tail"/>
</dbReference>
<gene>
    <name evidence="1" type="ORF">FC26_GL000831</name>
</gene>
<dbReference type="STRING" id="1423813.FC26_GL000831"/>